<dbReference type="EMBL" id="JBHSPX010000004">
    <property type="protein sequence ID" value="MFC6064411.1"/>
    <property type="molecule type" value="Genomic_DNA"/>
</dbReference>
<reference evidence="2" key="1">
    <citation type="journal article" date="2019" name="Int. J. Syst. Evol. Microbiol.">
        <title>The Global Catalogue of Microorganisms (GCM) 10K type strain sequencing project: providing services to taxonomists for standard genome sequencing and annotation.</title>
        <authorList>
            <consortium name="The Broad Institute Genomics Platform"/>
            <consortium name="The Broad Institute Genome Sequencing Center for Infectious Disease"/>
            <person name="Wu L."/>
            <person name="Ma J."/>
        </authorList>
    </citation>
    <scope>NUCLEOTIDE SEQUENCE [LARGE SCALE GENOMIC DNA]</scope>
    <source>
        <strain evidence="2">CGMCC 1.15180</strain>
    </source>
</reference>
<sequence length="182" mass="20038">MCQPCRRALRECLRELPGLYEECARSLAEHSTAYLSPRVSGSRRIGIALNDAAMTVRDNILGVLATWAAMVVDERGLHARPARTASELSRFLVTHLDWLSAHAAAADLAKEITELVRAARHVLEELPPAPRRLGNCVEPGCSGVITIALGYAQGQRRRPVECAAGHTWQMHEWVQLSRRLGG</sequence>
<dbReference type="RefSeq" id="WP_051862584.1">
    <property type="nucleotide sequence ID" value="NZ_JBHSPX010000004.1"/>
</dbReference>
<proteinExistence type="predicted"/>
<gene>
    <name evidence="1" type="ORF">ACFP4F_17925</name>
</gene>
<dbReference type="Proteomes" id="UP001596139">
    <property type="component" value="Unassembled WGS sequence"/>
</dbReference>
<organism evidence="1 2">
    <name type="scientific">Streptomyces ochraceiscleroticus</name>
    <dbReference type="NCBI Taxonomy" id="47761"/>
    <lineage>
        <taxon>Bacteria</taxon>
        <taxon>Bacillati</taxon>
        <taxon>Actinomycetota</taxon>
        <taxon>Actinomycetes</taxon>
        <taxon>Kitasatosporales</taxon>
        <taxon>Streptomycetaceae</taxon>
        <taxon>Streptomyces</taxon>
    </lineage>
</organism>
<evidence type="ECO:0000313" key="2">
    <source>
        <dbReference type="Proteomes" id="UP001596139"/>
    </source>
</evidence>
<evidence type="ECO:0000313" key="1">
    <source>
        <dbReference type="EMBL" id="MFC6064411.1"/>
    </source>
</evidence>
<accession>A0ABW1MKR3</accession>
<name>A0ABW1MKR3_9ACTN</name>
<keyword evidence="2" id="KW-1185">Reference proteome</keyword>
<comment type="caution">
    <text evidence="1">The sequence shown here is derived from an EMBL/GenBank/DDBJ whole genome shotgun (WGS) entry which is preliminary data.</text>
</comment>
<protein>
    <submittedName>
        <fullName evidence="1">Uncharacterized protein</fullName>
    </submittedName>
</protein>